<accession>A0AAE0LFG4</accession>
<feature type="region of interest" description="Disordered" evidence="1">
    <location>
        <begin position="50"/>
        <end position="80"/>
    </location>
</feature>
<dbReference type="AlphaFoldDB" id="A0AAE0LFG4"/>
<organism evidence="2 3">
    <name type="scientific">Cymbomonas tetramitiformis</name>
    <dbReference type="NCBI Taxonomy" id="36881"/>
    <lineage>
        <taxon>Eukaryota</taxon>
        <taxon>Viridiplantae</taxon>
        <taxon>Chlorophyta</taxon>
        <taxon>Pyramimonadophyceae</taxon>
        <taxon>Pyramimonadales</taxon>
        <taxon>Pyramimonadaceae</taxon>
        <taxon>Cymbomonas</taxon>
    </lineage>
</organism>
<reference evidence="2 3" key="1">
    <citation type="journal article" date="2015" name="Genome Biol. Evol.">
        <title>Comparative Genomics of a Bacterivorous Green Alga Reveals Evolutionary Causalities and Consequences of Phago-Mixotrophic Mode of Nutrition.</title>
        <authorList>
            <person name="Burns J.A."/>
            <person name="Paasch A."/>
            <person name="Narechania A."/>
            <person name="Kim E."/>
        </authorList>
    </citation>
    <scope>NUCLEOTIDE SEQUENCE [LARGE SCALE GENOMIC DNA]</scope>
    <source>
        <strain evidence="2 3">PLY_AMNH</strain>
    </source>
</reference>
<name>A0AAE0LFG4_9CHLO</name>
<dbReference type="Proteomes" id="UP001190700">
    <property type="component" value="Unassembled WGS sequence"/>
</dbReference>
<sequence>MAVYVYSNMSLQRVVMATFESFCEQVVTPDEAEALFSDLQFEEDSLDNALPSVVTDSESEDDSEEDEEGSEEEEGDEFCEVPDGFTIIQKPTNLLSGSDLQKLSIYMRWNIGWCLGKITAFVPSRYRHTYDITWEEGKRGHKLSLQKKIQPQDDDGEAIEGAWVYMRKTSCMNG</sequence>
<evidence type="ECO:0000313" key="3">
    <source>
        <dbReference type="Proteomes" id="UP001190700"/>
    </source>
</evidence>
<dbReference type="EMBL" id="LGRX02002925">
    <property type="protein sequence ID" value="KAK3283293.1"/>
    <property type="molecule type" value="Genomic_DNA"/>
</dbReference>
<feature type="compositionally biased region" description="Acidic residues" evidence="1">
    <location>
        <begin position="57"/>
        <end position="80"/>
    </location>
</feature>
<proteinExistence type="predicted"/>
<evidence type="ECO:0000313" key="2">
    <source>
        <dbReference type="EMBL" id="KAK3283293.1"/>
    </source>
</evidence>
<comment type="caution">
    <text evidence="2">The sequence shown here is derived from an EMBL/GenBank/DDBJ whole genome shotgun (WGS) entry which is preliminary data.</text>
</comment>
<protein>
    <submittedName>
        <fullName evidence="2">Uncharacterized protein</fullName>
    </submittedName>
</protein>
<evidence type="ECO:0000256" key="1">
    <source>
        <dbReference type="SAM" id="MobiDB-lite"/>
    </source>
</evidence>
<keyword evidence="3" id="KW-1185">Reference proteome</keyword>
<gene>
    <name evidence="2" type="ORF">CYMTET_9012</name>
</gene>